<keyword evidence="3 7" id="KW-0812">Transmembrane</keyword>
<gene>
    <name evidence="9" type="ORF">BJ976_001879</name>
</gene>
<dbReference type="AlphaFoldDB" id="A0A7W7L5K9"/>
<feature type="transmembrane region" description="Helical" evidence="7">
    <location>
        <begin position="277"/>
        <end position="305"/>
    </location>
</feature>
<sequence>MPQRMQGYTEFRGAPWPPAGAVPAEPVTTTTASAPARVPAAPVEADRTAVVDAAPAATVAPASAAEPVAAHGPGQRMAGYTAFRGTPWPPRTTAAPVASAVPDVVPASALAAEEAPVATAPAPAPEAAPVAPSVPTSSDAAASMTSPAREPGRRMAGYTAFRGIPWPPAAAEPMAVEPPVAPVPEAAPAAPTVTVEPVAQAVSAEPVTPAPAAAEAPAPAAEAPAPASDPAASGASAATAAATREAPPASSVPSPPASARTSRGEKDKPAPSLRRRLGVAVGGVVVLGLLAVLGARWLITVPAVAEFVARYPGVPVHPEATPVGIPAWLAWQHFLNAFLMVLIIRTGLQVRQETRPPANFTPTKPGLFAPPGSTGKKFSLTIWIHQALDALWLLNGLVFVVLVFATGHWMRLIPTDPATPMHMASTALQYATLDWPAHDGWVHYNALQMTAYAGVVFVLAPLAAVTGFRMSSWWPAENAGLNRAFPMELARRVHFPVMVLFVAFIVVHVTLILLSGVLHNLNTMFLARDAADAWGLVAFLGACAVTAAAWVLLKPAIVSPVAERFGRVGR</sequence>
<dbReference type="GO" id="GO:0005886">
    <property type="term" value="C:plasma membrane"/>
    <property type="evidence" value="ECO:0007669"/>
    <property type="project" value="UniProtKB-SubCell"/>
</dbReference>
<feature type="region of interest" description="Disordered" evidence="6">
    <location>
        <begin position="209"/>
        <end position="272"/>
    </location>
</feature>
<feature type="compositionally biased region" description="Low complexity" evidence="6">
    <location>
        <begin position="21"/>
        <end position="39"/>
    </location>
</feature>
<feature type="transmembrane region" description="Helical" evidence="7">
    <location>
        <begin position="325"/>
        <end position="344"/>
    </location>
</feature>
<dbReference type="RefSeq" id="WP_229667487.1">
    <property type="nucleotide sequence ID" value="NZ_BMLA01000011.1"/>
</dbReference>
<reference evidence="9 10" key="1">
    <citation type="submission" date="2020-08" db="EMBL/GenBank/DDBJ databases">
        <title>Sequencing the genomes of 1000 actinobacteria strains.</title>
        <authorList>
            <person name="Klenk H.-P."/>
        </authorList>
    </citation>
    <scope>NUCLEOTIDE SEQUENCE [LARGE SCALE GENOMIC DNA]</scope>
    <source>
        <strain evidence="9 10">DSM 19079</strain>
    </source>
</reference>
<dbReference type="Gene3D" id="1.20.950.20">
    <property type="entry name" value="Transmembrane di-heme cytochromes, Chain C"/>
    <property type="match status" value="1"/>
</dbReference>
<dbReference type="InterPro" id="IPR016174">
    <property type="entry name" value="Di-haem_cyt_TM"/>
</dbReference>
<evidence type="ECO:0000256" key="3">
    <source>
        <dbReference type="ARBA" id="ARBA00022692"/>
    </source>
</evidence>
<name>A0A7W7L5K9_9MICC</name>
<dbReference type="EMBL" id="JACHMC010000001">
    <property type="protein sequence ID" value="MBB4883528.1"/>
    <property type="molecule type" value="Genomic_DNA"/>
</dbReference>
<protein>
    <submittedName>
        <fullName evidence="9">Thiosulfate reductase cytochrome b subunit</fullName>
    </submittedName>
</protein>
<evidence type="ECO:0000313" key="9">
    <source>
        <dbReference type="EMBL" id="MBB4883528.1"/>
    </source>
</evidence>
<proteinExistence type="predicted"/>
<keyword evidence="5 7" id="KW-0472">Membrane</keyword>
<evidence type="ECO:0000313" key="10">
    <source>
        <dbReference type="Proteomes" id="UP000560081"/>
    </source>
</evidence>
<feature type="transmembrane region" description="Helical" evidence="7">
    <location>
        <begin position="451"/>
        <end position="472"/>
    </location>
</feature>
<feature type="transmembrane region" description="Helical" evidence="7">
    <location>
        <begin position="534"/>
        <end position="553"/>
    </location>
</feature>
<feature type="transmembrane region" description="Helical" evidence="7">
    <location>
        <begin position="390"/>
        <end position="410"/>
    </location>
</feature>
<evidence type="ECO:0000259" key="8">
    <source>
        <dbReference type="Pfam" id="PF01292"/>
    </source>
</evidence>
<dbReference type="Proteomes" id="UP000560081">
    <property type="component" value="Unassembled WGS sequence"/>
</dbReference>
<dbReference type="GO" id="GO:0022904">
    <property type="term" value="P:respiratory electron transport chain"/>
    <property type="evidence" value="ECO:0007669"/>
    <property type="project" value="InterPro"/>
</dbReference>
<feature type="region of interest" description="Disordered" evidence="6">
    <location>
        <begin position="117"/>
        <end position="153"/>
    </location>
</feature>
<dbReference type="GO" id="GO:0009055">
    <property type="term" value="F:electron transfer activity"/>
    <property type="evidence" value="ECO:0007669"/>
    <property type="project" value="InterPro"/>
</dbReference>
<dbReference type="SUPFAM" id="SSF81342">
    <property type="entry name" value="Transmembrane di-heme cytochromes"/>
    <property type="match status" value="1"/>
</dbReference>
<evidence type="ECO:0000256" key="5">
    <source>
        <dbReference type="ARBA" id="ARBA00023136"/>
    </source>
</evidence>
<dbReference type="Pfam" id="PF01292">
    <property type="entry name" value="Ni_hydr_CYTB"/>
    <property type="match status" value="1"/>
</dbReference>
<feature type="compositionally biased region" description="Low complexity" evidence="6">
    <location>
        <begin position="117"/>
        <end position="143"/>
    </location>
</feature>
<keyword evidence="10" id="KW-1185">Reference proteome</keyword>
<feature type="transmembrane region" description="Helical" evidence="7">
    <location>
        <begin position="493"/>
        <end position="514"/>
    </location>
</feature>
<feature type="compositionally biased region" description="Low complexity" evidence="6">
    <location>
        <begin position="209"/>
        <end position="252"/>
    </location>
</feature>
<comment type="caution">
    <text evidence="9">The sequence shown here is derived from an EMBL/GenBank/DDBJ whole genome shotgun (WGS) entry which is preliminary data.</text>
</comment>
<organism evidence="9 10">
    <name type="scientific">Micrococcus flavus</name>
    <dbReference type="NCBI Taxonomy" id="384602"/>
    <lineage>
        <taxon>Bacteria</taxon>
        <taxon>Bacillati</taxon>
        <taxon>Actinomycetota</taxon>
        <taxon>Actinomycetes</taxon>
        <taxon>Micrococcales</taxon>
        <taxon>Micrococcaceae</taxon>
        <taxon>Micrococcus</taxon>
    </lineage>
</organism>
<evidence type="ECO:0000256" key="2">
    <source>
        <dbReference type="ARBA" id="ARBA00022475"/>
    </source>
</evidence>
<dbReference type="InterPro" id="IPR011577">
    <property type="entry name" value="Cyt_b561_bac/Ni-Hgenase"/>
</dbReference>
<evidence type="ECO:0000256" key="1">
    <source>
        <dbReference type="ARBA" id="ARBA00004651"/>
    </source>
</evidence>
<comment type="subcellular location">
    <subcellularLocation>
        <location evidence="1">Cell membrane</location>
        <topology evidence="1">Multi-pass membrane protein</topology>
    </subcellularLocation>
</comment>
<evidence type="ECO:0000256" key="6">
    <source>
        <dbReference type="SAM" id="MobiDB-lite"/>
    </source>
</evidence>
<evidence type="ECO:0000256" key="7">
    <source>
        <dbReference type="SAM" id="Phobius"/>
    </source>
</evidence>
<evidence type="ECO:0000256" key="4">
    <source>
        <dbReference type="ARBA" id="ARBA00022989"/>
    </source>
</evidence>
<feature type="region of interest" description="Disordered" evidence="6">
    <location>
        <begin position="1"/>
        <end position="39"/>
    </location>
</feature>
<keyword evidence="2" id="KW-1003">Cell membrane</keyword>
<feature type="domain" description="Cytochrome b561 bacterial/Ni-hydrogenase" evidence="8">
    <location>
        <begin position="327"/>
        <end position="525"/>
    </location>
</feature>
<accession>A0A7W7L5K9</accession>
<keyword evidence="4 7" id="KW-1133">Transmembrane helix</keyword>